<dbReference type="GeneID" id="115258926"/>
<feature type="region of interest" description="Disordered" evidence="1">
    <location>
        <begin position="248"/>
        <end position="270"/>
    </location>
</feature>
<reference evidence="3" key="2">
    <citation type="submission" date="2025-05" db="UniProtKB">
        <authorList>
            <consortium name="EnsemblMetazoa"/>
        </authorList>
    </citation>
    <scope>IDENTIFICATION</scope>
    <source>
        <strain evidence="3">Foshan</strain>
    </source>
</reference>
<accession>A0ABM1ZRI6</accession>
<proteinExistence type="predicted"/>
<evidence type="ECO:0000259" key="2">
    <source>
        <dbReference type="Pfam" id="PF23055"/>
    </source>
</evidence>
<dbReference type="InterPro" id="IPR055469">
    <property type="entry name" value="DUF7041"/>
</dbReference>
<dbReference type="EnsemblMetazoa" id="AALFPA23_021018.R31002">
    <property type="protein sequence ID" value="AALFPA23_021018.P31002"/>
    <property type="gene ID" value="AALFPA23_021018"/>
</dbReference>
<sequence length="298" mass="33307">MAEQSLRDEITRSQGELQAARTAATNVNEFAAGGSAAVNNTTASAASGAINKIGIKIGPFWKRDPTLWFAQLEAQFALTGITREETRYYHVLAAIDSEILACCSDIIRDPPPAGQYTAIKDRITKEYSTSEQNRMQQLLRGCELGDRKPSQLLREMRDLARDVITDDKVIKSLWMQQLPETTQAVLKVTEDTLQLPQLAEQADKLADVTRSRIASSAVAAPHDKMVFDLAELRAEIAELSSEIAAFRQTRGRSRNRSVSRQQGTRSASRDQHPYCYYHRRFGSAAKNCREPCQFKPKN</sequence>
<dbReference type="RefSeq" id="XP_062705051.1">
    <property type="nucleotide sequence ID" value="XM_062849067.1"/>
</dbReference>
<dbReference type="PANTHER" id="PTHR33327">
    <property type="entry name" value="ENDONUCLEASE"/>
    <property type="match status" value="1"/>
</dbReference>
<keyword evidence="4" id="KW-1185">Reference proteome</keyword>
<feature type="domain" description="DUF7041" evidence="2">
    <location>
        <begin position="59"/>
        <end position="139"/>
    </location>
</feature>
<protein>
    <recommendedName>
        <fullName evidence="2">DUF7041 domain-containing protein</fullName>
    </recommendedName>
</protein>
<name>A0ABM1ZRI6_AEDAL</name>
<evidence type="ECO:0000313" key="3">
    <source>
        <dbReference type="EnsemblMetazoa" id="AALFPA23_021018.P31002"/>
    </source>
</evidence>
<organism evidence="3 4">
    <name type="scientific">Aedes albopictus</name>
    <name type="common">Asian tiger mosquito</name>
    <name type="synonym">Stegomyia albopicta</name>
    <dbReference type="NCBI Taxonomy" id="7160"/>
    <lineage>
        <taxon>Eukaryota</taxon>
        <taxon>Metazoa</taxon>
        <taxon>Ecdysozoa</taxon>
        <taxon>Arthropoda</taxon>
        <taxon>Hexapoda</taxon>
        <taxon>Insecta</taxon>
        <taxon>Pterygota</taxon>
        <taxon>Neoptera</taxon>
        <taxon>Endopterygota</taxon>
        <taxon>Diptera</taxon>
        <taxon>Nematocera</taxon>
        <taxon>Culicoidea</taxon>
        <taxon>Culicidae</taxon>
        <taxon>Culicinae</taxon>
        <taxon>Aedini</taxon>
        <taxon>Aedes</taxon>
        <taxon>Stegomyia</taxon>
    </lineage>
</organism>
<dbReference type="Pfam" id="PF23055">
    <property type="entry name" value="DUF7041"/>
    <property type="match status" value="1"/>
</dbReference>
<reference evidence="4" key="1">
    <citation type="journal article" date="2015" name="Proc. Natl. Acad. Sci. U.S.A.">
        <title>Genome sequence of the Asian Tiger mosquito, Aedes albopictus, reveals insights into its biology, genetics, and evolution.</title>
        <authorList>
            <person name="Chen X.G."/>
            <person name="Jiang X."/>
            <person name="Gu J."/>
            <person name="Xu M."/>
            <person name="Wu Y."/>
            <person name="Deng Y."/>
            <person name="Zhang C."/>
            <person name="Bonizzoni M."/>
            <person name="Dermauw W."/>
            <person name="Vontas J."/>
            <person name="Armbruster P."/>
            <person name="Huang X."/>
            <person name="Yang Y."/>
            <person name="Zhang H."/>
            <person name="He W."/>
            <person name="Peng H."/>
            <person name="Liu Y."/>
            <person name="Wu K."/>
            <person name="Chen J."/>
            <person name="Lirakis M."/>
            <person name="Topalis P."/>
            <person name="Van Leeuwen T."/>
            <person name="Hall A.B."/>
            <person name="Jiang X."/>
            <person name="Thorpe C."/>
            <person name="Mueller R.L."/>
            <person name="Sun C."/>
            <person name="Waterhouse R.M."/>
            <person name="Yan G."/>
            <person name="Tu Z.J."/>
            <person name="Fang X."/>
            <person name="James A.A."/>
        </authorList>
    </citation>
    <scope>NUCLEOTIDE SEQUENCE [LARGE SCALE GENOMIC DNA]</scope>
    <source>
        <strain evidence="4">Foshan</strain>
    </source>
</reference>
<dbReference type="PANTHER" id="PTHR33327:SF3">
    <property type="entry name" value="RNA-DIRECTED DNA POLYMERASE"/>
    <property type="match status" value="1"/>
</dbReference>
<evidence type="ECO:0000313" key="4">
    <source>
        <dbReference type="Proteomes" id="UP000069940"/>
    </source>
</evidence>
<dbReference type="Proteomes" id="UP000069940">
    <property type="component" value="Unassembled WGS sequence"/>
</dbReference>
<evidence type="ECO:0000256" key="1">
    <source>
        <dbReference type="SAM" id="MobiDB-lite"/>
    </source>
</evidence>